<feature type="repeat" description="TPR" evidence="1">
    <location>
        <begin position="112"/>
        <end position="145"/>
    </location>
</feature>
<dbReference type="InterPro" id="IPR019734">
    <property type="entry name" value="TPR_rpt"/>
</dbReference>
<gene>
    <name evidence="2" type="ORF">PGQ11_002538</name>
</gene>
<protein>
    <submittedName>
        <fullName evidence="2">TPR-like protein</fullName>
    </submittedName>
</protein>
<dbReference type="Gene3D" id="1.25.40.10">
    <property type="entry name" value="Tetratricopeptide repeat domain"/>
    <property type="match status" value="1"/>
</dbReference>
<evidence type="ECO:0000256" key="1">
    <source>
        <dbReference type="PROSITE-ProRule" id="PRU00339"/>
    </source>
</evidence>
<dbReference type="SUPFAM" id="SSF48452">
    <property type="entry name" value="TPR-like"/>
    <property type="match status" value="2"/>
</dbReference>
<reference evidence="2 3" key="1">
    <citation type="journal article" date="2024" name="IMA Fungus">
        <title>Apiospora arundinis, a panoply of carbohydrate-active enzymes and secondary metabolites.</title>
        <authorList>
            <person name="Sorensen T."/>
            <person name="Petersen C."/>
            <person name="Muurmann A.T."/>
            <person name="Christiansen J.V."/>
            <person name="Brundto M.L."/>
            <person name="Overgaard C.K."/>
            <person name="Boysen A.T."/>
            <person name="Wollenberg R.D."/>
            <person name="Larsen T.O."/>
            <person name="Sorensen J.L."/>
            <person name="Nielsen K.L."/>
            <person name="Sondergaard T.E."/>
        </authorList>
    </citation>
    <scope>NUCLEOTIDE SEQUENCE [LARGE SCALE GENOMIC DNA]</scope>
    <source>
        <strain evidence="2 3">AAU 773</strain>
    </source>
</reference>
<evidence type="ECO:0000313" key="3">
    <source>
        <dbReference type="Proteomes" id="UP001390339"/>
    </source>
</evidence>
<keyword evidence="3" id="KW-1185">Reference proteome</keyword>
<sequence length="792" mass="89613">MYYSTGSSAGYMMHNLALSDLLYQTDIDAELKSIISCPSKYQAALDDFNSFRESLKLKPCESADPTCVDFERWAFISSLFLAGFKEPPKHFDMIFPERAKADIDGGLGRAKVRRHRKLGTMYACIGDYSRAHVQFDKALSLFGDKANFPKRWREFPSNKPESQEDMFRHPEARLMEKRVYLPNGEYHDEGAMVYLARARTELLWGNYDGALHDAKQAFEDTKKRRGPDHVVTGPCASLYGLLLALTSDVSDGLALCESAVESMTSLLGLESLETLEGRSELVQIYYIQSRFREALPIARSIAQAYTAMLGPNHRQTLRSRCLLAEVNLALGEYVTAQNEVAEIVKFARNVNGQSHPETLRYESLLAFANWHVGKLDAAYQGARKTLVTIRKECFAYRVGPSSESQREVVLVTASAPVEKETEISQLKLLKETAQLLLNSQSDENINPSVFLTLGVMARAGSARHDTARWREGRNFALSAIWVEAMSTTGSRLPLLALTYKIDAICRDEFPNMHGQNTARMMRRIYDGKRIVLGQNDPSTMAARRDLITYQQCTSKKWEDPDLNMGAGGAIDMDEGDGYPVMVAFKEIVDIHEEHFGWEHPETLRSLLHYFQAQATVRETLPSLDHTLKEGLRRLRQDSIRQQRLAESLFLKSQLAVIIELTKLDEHDRAFWGTTAIHINREIRDAIDQLPDHRPGLPSKGDLAPLRRSVGIRLAKQRELAEILHIDDREATLPLRPESAGTERSDREDERAMCELLASVPPSKLPELVENDHKSALIDIQEAERREMDYMVE</sequence>
<proteinExistence type="predicted"/>
<organism evidence="2 3">
    <name type="scientific">Apiospora arundinis</name>
    <dbReference type="NCBI Taxonomy" id="335852"/>
    <lineage>
        <taxon>Eukaryota</taxon>
        <taxon>Fungi</taxon>
        <taxon>Dikarya</taxon>
        <taxon>Ascomycota</taxon>
        <taxon>Pezizomycotina</taxon>
        <taxon>Sordariomycetes</taxon>
        <taxon>Xylariomycetidae</taxon>
        <taxon>Amphisphaeriales</taxon>
        <taxon>Apiosporaceae</taxon>
        <taxon>Apiospora</taxon>
    </lineage>
</organism>
<name>A0ABR2JIW1_9PEZI</name>
<accession>A0ABR2JIW1</accession>
<dbReference type="EMBL" id="JAPCWZ010000002">
    <property type="protein sequence ID" value="KAK8877592.1"/>
    <property type="molecule type" value="Genomic_DNA"/>
</dbReference>
<dbReference type="PANTHER" id="PTHR46082">
    <property type="entry name" value="ATP/GTP-BINDING PROTEIN-RELATED"/>
    <property type="match status" value="1"/>
</dbReference>
<dbReference type="InterPro" id="IPR011990">
    <property type="entry name" value="TPR-like_helical_dom_sf"/>
</dbReference>
<dbReference type="Proteomes" id="UP001390339">
    <property type="component" value="Unassembled WGS sequence"/>
</dbReference>
<dbReference type="PANTHER" id="PTHR46082:SF6">
    <property type="entry name" value="AAA+ ATPASE DOMAIN-CONTAINING PROTEIN-RELATED"/>
    <property type="match status" value="1"/>
</dbReference>
<comment type="caution">
    <text evidence="2">The sequence shown here is derived from an EMBL/GenBank/DDBJ whole genome shotgun (WGS) entry which is preliminary data.</text>
</comment>
<keyword evidence="1" id="KW-0802">TPR repeat</keyword>
<evidence type="ECO:0000313" key="2">
    <source>
        <dbReference type="EMBL" id="KAK8877592.1"/>
    </source>
</evidence>
<dbReference type="PROSITE" id="PS50005">
    <property type="entry name" value="TPR"/>
    <property type="match status" value="1"/>
</dbReference>
<dbReference type="InterPro" id="IPR053137">
    <property type="entry name" value="NLR-like"/>
</dbReference>